<protein>
    <submittedName>
        <fullName evidence="1">Uncharacterized protein</fullName>
    </submittedName>
</protein>
<dbReference type="OrthoDB" id="9787585at2"/>
<dbReference type="RefSeq" id="WP_049625230.1">
    <property type="nucleotide sequence ID" value="NZ_JARMRZ010000056.1"/>
</dbReference>
<dbReference type="AlphaFoldDB" id="A0A3L7DCJ9"/>
<reference evidence="1 2" key="1">
    <citation type="submission" date="2018-10" db="EMBL/GenBank/DDBJ databases">
        <title>Geobacillus stearothermophilus in processing lines of powdered infant formula.</title>
        <authorList>
            <person name="Rhee M.S."/>
            <person name="Choi I.-G."/>
            <person name="Cho T.J."/>
            <person name="Park B."/>
        </authorList>
    </citation>
    <scope>NUCLEOTIDE SEQUENCE [LARGE SCALE GENOMIC DNA]</scope>
    <source>
        <strain evidence="1 2">FHS-PPGT130</strain>
    </source>
</reference>
<accession>A0A3L7DCJ9</accession>
<gene>
    <name evidence="1" type="ORF">D9548_04845</name>
</gene>
<dbReference type="GeneID" id="89612263"/>
<dbReference type="Proteomes" id="UP000266922">
    <property type="component" value="Unassembled WGS sequence"/>
</dbReference>
<evidence type="ECO:0000313" key="1">
    <source>
        <dbReference type="EMBL" id="RLQ14546.1"/>
    </source>
</evidence>
<proteinExistence type="predicted"/>
<dbReference type="EMBL" id="RCTJ01000010">
    <property type="protein sequence ID" value="RLQ14546.1"/>
    <property type="molecule type" value="Genomic_DNA"/>
</dbReference>
<sequence>MFISSFQGLLPDLNLEGIQQMTFQQLALMILPFLPKGQLGRSHHWYFESVLFDDDELERKRIEFKGSLSFMRLLDWFVEGIKERYESQMQPVMVFDEYLP</sequence>
<name>A0A3L7DCJ9_GEOSE</name>
<comment type="caution">
    <text evidence="1">The sequence shown here is derived from an EMBL/GenBank/DDBJ whole genome shotgun (WGS) entry which is preliminary data.</text>
</comment>
<organism evidence="1 2">
    <name type="scientific">Geobacillus stearothermophilus</name>
    <name type="common">Bacillus stearothermophilus</name>
    <dbReference type="NCBI Taxonomy" id="1422"/>
    <lineage>
        <taxon>Bacteria</taxon>
        <taxon>Bacillati</taxon>
        <taxon>Bacillota</taxon>
        <taxon>Bacilli</taxon>
        <taxon>Bacillales</taxon>
        <taxon>Anoxybacillaceae</taxon>
        <taxon>Geobacillus</taxon>
    </lineage>
</organism>
<evidence type="ECO:0000313" key="2">
    <source>
        <dbReference type="Proteomes" id="UP000266922"/>
    </source>
</evidence>